<dbReference type="Pfam" id="PF13490">
    <property type="entry name" value="zf-HC2"/>
    <property type="match status" value="1"/>
</dbReference>
<sequence>MIRCEEAKECIQLQLDHELDESNQVLLQEHLTSCSACRDYHEKMNQLHLQLSQMPKPTLHGSLVDQLFQADTNQVQIPVFKNKSRWFKGSLKKPLIGVVAASILIGLWFPVSGLFVSNQSSSSDKGQIAVFDAPINQNVGQTAFVQSNVKESKSEQEGNLGKELNKEPNNKETSNKPTDEYQKKKMIDQENNRSVSLKDPIQEEQPQSDRSLTKDPSESPKEDDAFTADENGMLISITGTEIPPFPYQIKEEDRQLVIYDQNHIEIYRTHQWEEGFSVQWIVENENLINYQLFDQQGQLIAKYQINIIEKKEEKIDQKDETVKKIEETIE</sequence>
<reference evidence="5 6" key="1">
    <citation type="submission" date="2016-02" db="EMBL/GenBank/DDBJ databases">
        <title>Draft Genome for Tepidibacillus decaturensis nov. sp. Strain Z9, an Anaerobic, Moderately Thermophilic and Heterotrophic Bacterium from Deep Subsurface of the Illinois Basin, USA.</title>
        <authorList>
            <person name="Dong Y."/>
            <person name="Chang J.Y."/>
            <person name="Sanford R."/>
            <person name="Fouke B.W."/>
        </authorList>
    </citation>
    <scope>NUCLEOTIDE SEQUENCE [LARGE SCALE GENOMIC DNA]</scope>
    <source>
        <strain evidence="5 6">Z9</strain>
    </source>
</reference>
<keyword evidence="6" id="KW-1185">Reference proteome</keyword>
<keyword evidence="3" id="KW-0812">Transmembrane</keyword>
<proteinExistence type="predicted"/>
<keyword evidence="1" id="KW-0175">Coiled coil</keyword>
<gene>
    <name evidence="5" type="ORF">U473_03330</name>
</gene>
<evidence type="ECO:0000313" key="5">
    <source>
        <dbReference type="EMBL" id="KXG43159.1"/>
    </source>
</evidence>
<keyword evidence="3" id="KW-1133">Transmembrane helix</keyword>
<keyword evidence="3" id="KW-0472">Membrane</keyword>
<feature type="domain" description="Putative zinc-finger" evidence="4">
    <location>
        <begin position="4"/>
        <end position="38"/>
    </location>
</feature>
<name>A0A135L2N2_9BACI</name>
<protein>
    <recommendedName>
        <fullName evidence="4">Putative zinc-finger domain-containing protein</fullName>
    </recommendedName>
</protein>
<evidence type="ECO:0000256" key="2">
    <source>
        <dbReference type="SAM" id="MobiDB-lite"/>
    </source>
</evidence>
<dbReference type="EMBL" id="LSKU01000001">
    <property type="protein sequence ID" value="KXG43159.1"/>
    <property type="molecule type" value="Genomic_DNA"/>
</dbReference>
<accession>A0A135L2N2</accession>
<feature type="compositionally biased region" description="Basic and acidic residues" evidence="2">
    <location>
        <begin position="211"/>
        <end position="224"/>
    </location>
</feature>
<feature type="coiled-coil region" evidence="1">
    <location>
        <begin position="300"/>
        <end position="328"/>
    </location>
</feature>
<comment type="caution">
    <text evidence="5">The sequence shown here is derived from an EMBL/GenBank/DDBJ whole genome shotgun (WGS) entry which is preliminary data.</text>
</comment>
<evidence type="ECO:0000313" key="6">
    <source>
        <dbReference type="Proteomes" id="UP000070352"/>
    </source>
</evidence>
<feature type="transmembrane region" description="Helical" evidence="3">
    <location>
        <begin position="95"/>
        <end position="116"/>
    </location>
</feature>
<evidence type="ECO:0000256" key="1">
    <source>
        <dbReference type="SAM" id="Coils"/>
    </source>
</evidence>
<evidence type="ECO:0000256" key="3">
    <source>
        <dbReference type="SAM" id="Phobius"/>
    </source>
</evidence>
<dbReference type="STRING" id="1413211.U473_03330"/>
<feature type="compositionally biased region" description="Basic and acidic residues" evidence="2">
    <location>
        <begin position="163"/>
        <end position="191"/>
    </location>
</feature>
<dbReference type="RefSeq" id="WP_068723304.1">
    <property type="nucleotide sequence ID" value="NZ_LSKU01000001.1"/>
</dbReference>
<dbReference type="Proteomes" id="UP000070352">
    <property type="component" value="Unassembled WGS sequence"/>
</dbReference>
<evidence type="ECO:0000259" key="4">
    <source>
        <dbReference type="Pfam" id="PF13490"/>
    </source>
</evidence>
<dbReference type="OrthoDB" id="9782842at2"/>
<dbReference type="AlphaFoldDB" id="A0A135L2N2"/>
<feature type="region of interest" description="Disordered" evidence="2">
    <location>
        <begin position="148"/>
        <end position="229"/>
    </location>
</feature>
<dbReference type="InterPro" id="IPR027383">
    <property type="entry name" value="Znf_put"/>
</dbReference>
<organism evidence="5 6">
    <name type="scientific">Tepidibacillus decaturensis</name>
    <dbReference type="NCBI Taxonomy" id="1413211"/>
    <lineage>
        <taxon>Bacteria</taxon>
        <taxon>Bacillati</taxon>
        <taxon>Bacillota</taxon>
        <taxon>Bacilli</taxon>
        <taxon>Bacillales</taxon>
        <taxon>Bacillaceae</taxon>
        <taxon>Tepidibacillus</taxon>
    </lineage>
</organism>